<dbReference type="PANTHER" id="PTHR31672">
    <property type="entry name" value="BNACNNG10540D PROTEIN"/>
    <property type="match status" value="1"/>
</dbReference>
<dbReference type="InterPro" id="IPR006527">
    <property type="entry name" value="F-box-assoc_dom_typ1"/>
</dbReference>
<accession>A0AAE2CYM1</accession>
<dbReference type="SMART" id="SM00256">
    <property type="entry name" value="FBOX"/>
    <property type="match status" value="1"/>
</dbReference>
<keyword evidence="3" id="KW-1185">Reference proteome</keyword>
<gene>
    <name evidence="2" type="ORF">Salat_0278000</name>
</gene>
<dbReference type="SUPFAM" id="SSF50965">
    <property type="entry name" value="Galactose oxidase, central domain"/>
    <property type="match status" value="1"/>
</dbReference>
<dbReference type="InterPro" id="IPR001810">
    <property type="entry name" value="F-box_dom"/>
</dbReference>
<proteinExistence type="predicted"/>
<dbReference type="SUPFAM" id="SSF81383">
    <property type="entry name" value="F-box domain"/>
    <property type="match status" value="1"/>
</dbReference>
<feature type="domain" description="F-box" evidence="1">
    <location>
        <begin position="1"/>
        <end position="44"/>
    </location>
</feature>
<dbReference type="Pfam" id="PF00646">
    <property type="entry name" value="F-box"/>
    <property type="match status" value="1"/>
</dbReference>
<evidence type="ECO:0000313" key="2">
    <source>
        <dbReference type="EMBL" id="KAK4439431.1"/>
    </source>
</evidence>
<dbReference type="EMBL" id="JACGWO010000001">
    <property type="protein sequence ID" value="KAK4439431.1"/>
    <property type="molecule type" value="Genomic_DNA"/>
</dbReference>
<dbReference type="Gene3D" id="1.20.1280.50">
    <property type="match status" value="1"/>
</dbReference>
<dbReference type="Pfam" id="PF07734">
    <property type="entry name" value="FBA_1"/>
    <property type="match status" value="1"/>
</dbReference>
<dbReference type="PROSITE" id="PS50181">
    <property type="entry name" value="FBOX"/>
    <property type="match status" value="1"/>
</dbReference>
<dbReference type="InterPro" id="IPR050796">
    <property type="entry name" value="SCF_F-box_component"/>
</dbReference>
<dbReference type="PANTHER" id="PTHR31672:SF13">
    <property type="entry name" value="F-BOX PROTEIN CPR30-LIKE"/>
    <property type="match status" value="1"/>
</dbReference>
<sequence length="367" mass="41152">MSNMPPEIIIDILSRLPVKPLLRFRCVSKQWRSLIDGNDLIKLHLQHSSRTNSNRTLVVDSIKLFYVDLDSFELLDIGNTRFKPQSVAGSCDGLVLLVFKYDNIVLWNPSTRKLSKLPTPPLEYFRSHSVDHVQERYGLGYDSKHDDYKVVRVVGDSVLLGSISLSSETHIYSLKSNSWKKVQAFPCMLSYGKRWGAYLNGALHTVAYHDVNSSQSIVAFDLGKEEYYEVPKPERSGLNLGLSSVEALGGCLAAVVPGERNSCQIWVMKEYRAKGSWNRLLCFHSPFIEPCIHLCPLAYSKSGEKVLLNYAGMCLNWYNLRNKTVEIACVNGLSASFDATPLDPLFHAEVCVQSLVSPHSPHGSRIG</sequence>
<dbReference type="Proteomes" id="UP001293254">
    <property type="component" value="Unassembled WGS sequence"/>
</dbReference>
<protein>
    <submittedName>
        <fullName evidence="2">F-box/kelch-repeat protein</fullName>
    </submittedName>
</protein>
<dbReference type="InterPro" id="IPR036047">
    <property type="entry name" value="F-box-like_dom_sf"/>
</dbReference>
<reference evidence="2" key="2">
    <citation type="journal article" date="2024" name="Plant">
        <title>Genomic evolution and insights into agronomic trait innovations of Sesamum species.</title>
        <authorList>
            <person name="Miao H."/>
            <person name="Wang L."/>
            <person name="Qu L."/>
            <person name="Liu H."/>
            <person name="Sun Y."/>
            <person name="Le M."/>
            <person name="Wang Q."/>
            <person name="Wei S."/>
            <person name="Zheng Y."/>
            <person name="Lin W."/>
            <person name="Duan Y."/>
            <person name="Cao H."/>
            <person name="Xiong S."/>
            <person name="Wang X."/>
            <person name="Wei L."/>
            <person name="Li C."/>
            <person name="Ma Q."/>
            <person name="Ju M."/>
            <person name="Zhao R."/>
            <person name="Li G."/>
            <person name="Mu C."/>
            <person name="Tian Q."/>
            <person name="Mei H."/>
            <person name="Zhang T."/>
            <person name="Gao T."/>
            <person name="Zhang H."/>
        </authorList>
    </citation>
    <scope>NUCLEOTIDE SEQUENCE</scope>
    <source>
        <strain evidence="2">3651</strain>
    </source>
</reference>
<dbReference type="InterPro" id="IPR017451">
    <property type="entry name" value="F-box-assoc_interact_dom"/>
</dbReference>
<dbReference type="CDD" id="cd22157">
    <property type="entry name" value="F-box_AtFBW1-like"/>
    <property type="match status" value="1"/>
</dbReference>
<dbReference type="InterPro" id="IPR011043">
    <property type="entry name" value="Gal_Oxase/kelch_b-propeller"/>
</dbReference>
<comment type="caution">
    <text evidence="2">The sequence shown here is derived from an EMBL/GenBank/DDBJ whole genome shotgun (WGS) entry which is preliminary data.</text>
</comment>
<evidence type="ECO:0000259" key="1">
    <source>
        <dbReference type="PROSITE" id="PS50181"/>
    </source>
</evidence>
<dbReference type="NCBIfam" id="TIGR01640">
    <property type="entry name" value="F_box_assoc_1"/>
    <property type="match status" value="1"/>
</dbReference>
<organism evidence="2 3">
    <name type="scientific">Sesamum alatum</name>
    <dbReference type="NCBI Taxonomy" id="300844"/>
    <lineage>
        <taxon>Eukaryota</taxon>
        <taxon>Viridiplantae</taxon>
        <taxon>Streptophyta</taxon>
        <taxon>Embryophyta</taxon>
        <taxon>Tracheophyta</taxon>
        <taxon>Spermatophyta</taxon>
        <taxon>Magnoliopsida</taxon>
        <taxon>eudicotyledons</taxon>
        <taxon>Gunneridae</taxon>
        <taxon>Pentapetalae</taxon>
        <taxon>asterids</taxon>
        <taxon>lamiids</taxon>
        <taxon>Lamiales</taxon>
        <taxon>Pedaliaceae</taxon>
        <taxon>Sesamum</taxon>
    </lineage>
</organism>
<reference evidence="2" key="1">
    <citation type="submission" date="2020-06" db="EMBL/GenBank/DDBJ databases">
        <authorList>
            <person name="Li T."/>
            <person name="Hu X."/>
            <person name="Zhang T."/>
            <person name="Song X."/>
            <person name="Zhang H."/>
            <person name="Dai N."/>
            <person name="Sheng W."/>
            <person name="Hou X."/>
            <person name="Wei L."/>
        </authorList>
    </citation>
    <scope>NUCLEOTIDE SEQUENCE</scope>
    <source>
        <strain evidence="2">3651</strain>
        <tissue evidence="2">Leaf</tissue>
    </source>
</reference>
<dbReference type="AlphaFoldDB" id="A0AAE2CYM1"/>
<name>A0AAE2CYM1_9LAMI</name>
<evidence type="ECO:0000313" key="3">
    <source>
        <dbReference type="Proteomes" id="UP001293254"/>
    </source>
</evidence>